<organism evidence="2 3">
    <name type="scientific">Dendrobium catenatum</name>
    <dbReference type="NCBI Taxonomy" id="906689"/>
    <lineage>
        <taxon>Eukaryota</taxon>
        <taxon>Viridiplantae</taxon>
        <taxon>Streptophyta</taxon>
        <taxon>Embryophyta</taxon>
        <taxon>Tracheophyta</taxon>
        <taxon>Spermatophyta</taxon>
        <taxon>Magnoliopsida</taxon>
        <taxon>Liliopsida</taxon>
        <taxon>Asparagales</taxon>
        <taxon>Orchidaceae</taxon>
        <taxon>Epidendroideae</taxon>
        <taxon>Malaxideae</taxon>
        <taxon>Dendrobiinae</taxon>
        <taxon>Dendrobium</taxon>
    </lineage>
</organism>
<evidence type="ECO:0000256" key="1">
    <source>
        <dbReference type="SAM" id="MobiDB-lite"/>
    </source>
</evidence>
<feature type="compositionally biased region" description="Basic and acidic residues" evidence="1">
    <location>
        <begin position="69"/>
        <end position="79"/>
    </location>
</feature>
<feature type="region of interest" description="Disordered" evidence="1">
    <location>
        <begin position="1"/>
        <end position="88"/>
    </location>
</feature>
<reference evidence="2 3" key="2">
    <citation type="journal article" date="2017" name="Nature">
        <title>The Apostasia genome and the evolution of orchids.</title>
        <authorList>
            <person name="Zhang G.Q."/>
            <person name="Liu K.W."/>
            <person name="Li Z."/>
            <person name="Lohaus R."/>
            <person name="Hsiao Y.Y."/>
            <person name="Niu S.C."/>
            <person name="Wang J.Y."/>
            <person name="Lin Y.C."/>
            <person name="Xu Q."/>
            <person name="Chen L.J."/>
            <person name="Yoshida K."/>
            <person name="Fujiwara S."/>
            <person name="Wang Z.W."/>
            <person name="Zhang Y.Q."/>
            <person name="Mitsuda N."/>
            <person name="Wang M."/>
            <person name="Liu G.H."/>
            <person name="Pecoraro L."/>
            <person name="Huang H.X."/>
            <person name="Xiao X.J."/>
            <person name="Lin M."/>
            <person name="Wu X.Y."/>
            <person name="Wu W.L."/>
            <person name="Chen Y.Y."/>
            <person name="Chang S.B."/>
            <person name="Sakamoto S."/>
            <person name="Ohme-Takagi M."/>
            <person name="Yagi M."/>
            <person name="Zeng S.J."/>
            <person name="Shen C.Y."/>
            <person name="Yeh C.M."/>
            <person name="Luo Y.B."/>
            <person name="Tsai W.C."/>
            <person name="Van de Peer Y."/>
            <person name="Liu Z.J."/>
        </authorList>
    </citation>
    <scope>NUCLEOTIDE SEQUENCE [LARGE SCALE GENOMIC DNA]</scope>
    <source>
        <tissue evidence="2">The whole plant</tissue>
    </source>
</reference>
<protein>
    <submittedName>
        <fullName evidence="2">Uncharacterized protein</fullName>
    </submittedName>
</protein>
<reference evidence="2 3" key="1">
    <citation type="journal article" date="2016" name="Sci. Rep.">
        <title>The Dendrobium catenatum Lindl. genome sequence provides insights into polysaccharide synthase, floral development and adaptive evolution.</title>
        <authorList>
            <person name="Zhang G.Q."/>
            <person name="Xu Q."/>
            <person name="Bian C."/>
            <person name="Tsai W.C."/>
            <person name="Yeh C.M."/>
            <person name="Liu K.W."/>
            <person name="Yoshida K."/>
            <person name="Zhang L.S."/>
            <person name="Chang S.B."/>
            <person name="Chen F."/>
            <person name="Shi Y."/>
            <person name="Su Y.Y."/>
            <person name="Zhang Y.Q."/>
            <person name="Chen L.J."/>
            <person name="Yin Y."/>
            <person name="Lin M."/>
            <person name="Huang H."/>
            <person name="Deng H."/>
            <person name="Wang Z.W."/>
            <person name="Zhu S.L."/>
            <person name="Zhao X."/>
            <person name="Deng C."/>
            <person name="Niu S.C."/>
            <person name="Huang J."/>
            <person name="Wang M."/>
            <person name="Liu G.H."/>
            <person name="Yang H.J."/>
            <person name="Xiao X.J."/>
            <person name="Hsiao Y.Y."/>
            <person name="Wu W.L."/>
            <person name="Chen Y.Y."/>
            <person name="Mitsuda N."/>
            <person name="Ohme-Takagi M."/>
            <person name="Luo Y.B."/>
            <person name="Van de Peer Y."/>
            <person name="Liu Z.J."/>
        </authorList>
    </citation>
    <scope>NUCLEOTIDE SEQUENCE [LARGE SCALE GENOMIC DNA]</scope>
    <source>
        <tissue evidence="2">The whole plant</tissue>
    </source>
</reference>
<dbReference type="EMBL" id="KZ502363">
    <property type="protein sequence ID" value="PKU80346.1"/>
    <property type="molecule type" value="Genomic_DNA"/>
</dbReference>
<name>A0A2I0WXG1_9ASPA</name>
<sequence length="118" mass="13865">MEGQNLFHNGTRKGHIENREKQPRDRQPGEELKGQHRELEPAAWEPGRIARQGTERPQRMGEGPAMERSQGEENRRGTKEGMNLFKPNYELKKKQLHTNELTLVEDRENRPKILLKLF</sequence>
<evidence type="ECO:0000313" key="3">
    <source>
        <dbReference type="Proteomes" id="UP000233837"/>
    </source>
</evidence>
<dbReference type="AlphaFoldDB" id="A0A2I0WXG1"/>
<evidence type="ECO:0000313" key="2">
    <source>
        <dbReference type="EMBL" id="PKU80346.1"/>
    </source>
</evidence>
<feature type="compositionally biased region" description="Basic and acidic residues" evidence="1">
    <location>
        <begin position="14"/>
        <end position="40"/>
    </location>
</feature>
<keyword evidence="3" id="KW-1185">Reference proteome</keyword>
<gene>
    <name evidence="2" type="ORF">MA16_Dca005877</name>
</gene>
<dbReference type="Proteomes" id="UP000233837">
    <property type="component" value="Unassembled WGS sequence"/>
</dbReference>
<proteinExistence type="predicted"/>
<accession>A0A2I0WXG1</accession>